<organism evidence="1 2">
    <name type="scientific">Streptomyces evansiae</name>
    <dbReference type="NCBI Taxonomy" id="3075535"/>
    <lineage>
        <taxon>Bacteria</taxon>
        <taxon>Bacillati</taxon>
        <taxon>Actinomycetota</taxon>
        <taxon>Actinomycetes</taxon>
        <taxon>Kitasatosporales</taxon>
        <taxon>Streptomycetaceae</taxon>
        <taxon>Streptomyces</taxon>
    </lineage>
</organism>
<dbReference type="EMBL" id="JAVRER010000001">
    <property type="protein sequence ID" value="MDT0413902.1"/>
    <property type="molecule type" value="Genomic_DNA"/>
</dbReference>
<gene>
    <name evidence="1" type="ORF">RM574_00200</name>
</gene>
<dbReference type="RefSeq" id="WP_311676469.1">
    <property type="nucleotide sequence ID" value="NZ_JAVRER010000001.1"/>
</dbReference>
<dbReference type="Proteomes" id="UP001183607">
    <property type="component" value="Unassembled WGS sequence"/>
</dbReference>
<comment type="caution">
    <text evidence="1">The sequence shown here is derived from an EMBL/GenBank/DDBJ whole genome shotgun (WGS) entry which is preliminary data.</text>
</comment>
<sequence length="172" mass="18407">MAPHATGHAPAPRHTARPDETALTAFHACLDAAVERDDPGPGWAGEWQARERLRISAWVRAAYEHPLAPAALGGDSGDIGASGRAAQCRQARSLALRLEAHGTGLRPVRPAPGVRAEAAVAAVWAVTRHALAEEHRPPRERVVLDAWTVVRELLGPEQPGTAAHRPRARSAW</sequence>
<evidence type="ECO:0000313" key="1">
    <source>
        <dbReference type="EMBL" id="MDT0413902.1"/>
    </source>
</evidence>
<proteinExistence type="predicted"/>
<accession>A0ABD5DZE4</accession>
<protein>
    <recommendedName>
        <fullName evidence="3">TetR family transcriptional regulator</fullName>
    </recommendedName>
</protein>
<evidence type="ECO:0000313" key="2">
    <source>
        <dbReference type="Proteomes" id="UP001183607"/>
    </source>
</evidence>
<evidence type="ECO:0008006" key="3">
    <source>
        <dbReference type="Google" id="ProtNLM"/>
    </source>
</evidence>
<reference evidence="2" key="1">
    <citation type="submission" date="2023-07" db="EMBL/GenBank/DDBJ databases">
        <title>30 novel species of actinomycetes from the DSMZ collection.</title>
        <authorList>
            <person name="Nouioui I."/>
        </authorList>
    </citation>
    <scope>NUCLEOTIDE SEQUENCE [LARGE SCALE GENOMIC DNA]</scope>
    <source>
        <strain evidence="2">DSM 41982</strain>
    </source>
</reference>
<dbReference type="AlphaFoldDB" id="A0ABD5DZE4"/>
<name>A0ABD5DZE4_9ACTN</name>